<dbReference type="InterPro" id="IPR003593">
    <property type="entry name" value="AAA+_ATPase"/>
</dbReference>
<dbReference type="AlphaFoldDB" id="A0A7U4M2F6"/>
<dbReference type="InterPro" id="IPR027417">
    <property type="entry name" value="P-loop_NTPase"/>
</dbReference>
<dbReference type="InterPro" id="IPR017871">
    <property type="entry name" value="ABC_transporter-like_CS"/>
</dbReference>
<accession>A0A7U4M2F6</accession>
<dbReference type="GO" id="GO:0005524">
    <property type="term" value="F:ATP binding"/>
    <property type="evidence" value="ECO:0007669"/>
    <property type="project" value="UniProtKB-KW"/>
</dbReference>
<keyword evidence="7" id="KW-1185">Reference proteome</keyword>
<dbReference type="PANTHER" id="PTHR42798:SF2">
    <property type="entry name" value="ABC TRANSPORTER ATP-BINDING PROTEIN MG467-RELATED"/>
    <property type="match status" value="1"/>
</dbReference>
<dbReference type="SMART" id="SM00382">
    <property type="entry name" value="AAA"/>
    <property type="match status" value="1"/>
</dbReference>
<comment type="similarity">
    <text evidence="1">Belongs to the ABC transporter superfamily.</text>
</comment>
<dbReference type="InterPro" id="IPR017911">
    <property type="entry name" value="MacB-like_ATP-bd"/>
</dbReference>
<gene>
    <name evidence="6" type="ORF">YH65_09470</name>
</gene>
<dbReference type="GO" id="GO:0016887">
    <property type="term" value="F:ATP hydrolysis activity"/>
    <property type="evidence" value="ECO:0007669"/>
    <property type="project" value="InterPro"/>
</dbReference>
<evidence type="ECO:0000256" key="1">
    <source>
        <dbReference type="ARBA" id="ARBA00005417"/>
    </source>
</evidence>
<dbReference type="EMBL" id="CP011308">
    <property type="protein sequence ID" value="AKF25580.1"/>
    <property type="molecule type" value="Genomic_DNA"/>
</dbReference>
<dbReference type="InterPro" id="IPR003439">
    <property type="entry name" value="ABC_transporter-like_ATP-bd"/>
</dbReference>
<proteinExistence type="inferred from homology"/>
<dbReference type="PROSITE" id="PS00211">
    <property type="entry name" value="ABC_TRANSPORTER_1"/>
    <property type="match status" value="1"/>
</dbReference>
<name>A0A7U4M2F6_9BACT</name>
<keyword evidence="3" id="KW-0547">Nucleotide-binding</keyword>
<dbReference type="Gene3D" id="3.40.50.300">
    <property type="entry name" value="P-loop containing nucleotide triphosphate hydrolases"/>
    <property type="match status" value="1"/>
</dbReference>
<evidence type="ECO:0000256" key="3">
    <source>
        <dbReference type="ARBA" id="ARBA00022741"/>
    </source>
</evidence>
<organism evidence="6 7">
    <name type="scientific">Sulfurovum lithotrophicum</name>
    <dbReference type="NCBI Taxonomy" id="206403"/>
    <lineage>
        <taxon>Bacteria</taxon>
        <taxon>Pseudomonadati</taxon>
        <taxon>Campylobacterota</taxon>
        <taxon>Epsilonproteobacteria</taxon>
        <taxon>Campylobacterales</taxon>
        <taxon>Sulfurovaceae</taxon>
        <taxon>Sulfurovum</taxon>
    </lineage>
</organism>
<evidence type="ECO:0000259" key="5">
    <source>
        <dbReference type="PROSITE" id="PS50893"/>
    </source>
</evidence>
<dbReference type="CDD" id="cd03255">
    <property type="entry name" value="ABC_MJ0796_LolCDE_FtsE"/>
    <property type="match status" value="1"/>
</dbReference>
<keyword evidence="4 6" id="KW-0067">ATP-binding</keyword>
<dbReference type="PANTHER" id="PTHR42798">
    <property type="entry name" value="LIPOPROTEIN-RELEASING SYSTEM ATP-BINDING PROTEIN LOLD"/>
    <property type="match status" value="1"/>
</dbReference>
<evidence type="ECO:0000256" key="2">
    <source>
        <dbReference type="ARBA" id="ARBA00022448"/>
    </source>
</evidence>
<reference evidence="6 7" key="1">
    <citation type="submission" date="2015-04" db="EMBL/GenBank/DDBJ databases">
        <title>Complete genome sequence of Sulfurovum lithotrophicum ATCC BAA-797T.</title>
        <authorList>
            <person name="Ahn J."/>
            <person name="Park G."/>
            <person name="Jeon W."/>
            <person name="Jang Y."/>
            <person name="Jang M."/>
            <person name="Lee H."/>
            <person name="Lee H."/>
        </authorList>
    </citation>
    <scope>NUCLEOTIDE SEQUENCE [LARGE SCALE GENOMIC DNA]</scope>
    <source>
        <strain evidence="7">ATCC BAA-797 / 42BKT</strain>
    </source>
</reference>
<dbReference type="Proteomes" id="UP000034444">
    <property type="component" value="Chromosome"/>
</dbReference>
<reference evidence="7" key="2">
    <citation type="journal article" date="2017" name="Stand. Genomic Sci.">
        <title>Complete genome sequence of the sulfur-oxidizing chemolithoautotrophic Sulfurovum lithotrophicum 42BKTT.</title>
        <authorList>
            <person name="Jeon W."/>
            <person name="Priscilla L."/>
            <person name="Park G."/>
            <person name="Lee H."/>
            <person name="Lee N."/>
            <person name="Lee D."/>
            <person name="Kwon H."/>
            <person name="Ahn I."/>
            <person name="Lee C."/>
            <person name="Lee H."/>
            <person name="Ahn J."/>
        </authorList>
    </citation>
    <scope>NUCLEOTIDE SEQUENCE [LARGE SCALE GENOMIC DNA]</scope>
    <source>
        <strain evidence="7">ATCC BAA-797 / 42BKT</strain>
    </source>
</reference>
<evidence type="ECO:0000313" key="7">
    <source>
        <dbReference type="Proteomes" id="UP000034444"/>
    </source>
</evidence>
<dbReference type="SUPFAM" id="SSF52540">
    <property type="entry name" value="P-loop containing nucleoside triphosphate hydrolases"/>
    <property type="match status" value="1"/>
</dbReference>
<protein>
    <submittedName>
        <fullName evidence="6">ABC transporter ATP-binding protein</fullName>
    </submittedName>
</protein>
<dbReference type="PROSITE" id="PS50893">
    <property type="entry name" value="ABC_TRANSPORTER_2"/>
    <property type="match status" value="1"/>
</dbReference>
<evidence type="ECO:0000256" key="4">
    <source>
        <dbReference type="ARBA" id="ARBA00022840"/>
    </source>
</evidence>
<dbReference type="KEGG" id="slh:YH65_09470"/>
<dbReference type="Pfam" id="PF00005">
    <property type="entry name" value="ABC_tran"/>
    <property type="match status" value="1"/>
</dbReference>
<evidence type="ECO:0000313" key="6">
    <source>
        <dbReference type="EMBL" id="AKF25580.1"/>
    </source>
</evidence>
<sequence>MPKIIQRYVMSRPLLEATGISHSFDYPLFSDIHFSIAAKQSAAIVGRSGSGKSTLLHIFSTFLKPNTGSVTLFEHELYTLKERDIEAFRRYDIGIIFQFHYLFKGMSAMENISVATMLSGESIDRKILKKLEIDHLMAHKTSELSGGEQQRVSIARVLNKKPRIIFADEPTGNLDKETAELVMDVLTAYIKEHDAALVLVTHDESMAERCDAVYKLEERKLEKRV</sequence>
<feature type="domain" description="ABC transporter" evidence="5">
    <location>
        <begin position="9"/>
        <end position="225"/>
    </location>
</feature>
<keyword evidence="2" id="KW-0813">Transport</keyword>